<keyword evidence="2" id="KW-0378">Hydrolase</keyword>
<sequence>MTRVEVDTPHGPARAELHCAEEGRAALLLGHGAGGGLAAPDLVAVTRSATDAGVHVALVEQPYRVAGRRAPAPAKQLDAAWLAVAEDLGERWFADLPLIFGGRSSGARVACRTAEAGEASAVLCLAFPVHPPGKPEKSRLGELDAVDAPVLVVQGERDPFGQPEPSHEREVVLVPGDHSLKADVDAVARAAQEWLVRVLRLID</sequence>
<dbReference type="RefSeq" id="WP_344679936.1">
    <property type="nucleotide sequence ID" value="NZ_BAAAUX010000012.1"/>
</dbReference>
<dbReference type="Gene3D" id="3.40.50.1820">
    <property type="entry name" value="alpha/beta hydrolase"/>
    <property type="match status" value="1"/>
</dbReference>
<evidence type="ECO:0000313" key="3">
    <source>
        <dbReference type="Proteomes" id="UP001500979"/>
    </source>
</evidence>
<dbReference type="PANTHER" id="PTHR13136">
    <property type="entry name" value="TESTIS DEVELOPMENT PROTEIN PRTD"/>
    <property type="match status" value="1"/>
</dbReference>
<dbReference type="GO" id="GO:0016787">
    <property type="term" value="F:hydrolase activity"/>
    <property type="evidence" value="ECO:0007669"/>
    <property type="project" value="UniProtKB-KW"/>
</dbReference>
<dbReference type="SUPFAM" id="SSF53474">
    <property type="entry name" value="alpha/beta-Hydrolases"/>
    <property type="match status" value="1"/>
</dbReference>
<organism evidence="2 3">
    <name type="scientific">Saccharopolyspora taberi</name>
    <dbReference type="NCBI Taxonomy" id="60895"/>
    <lineage>
        <taxon>Bacteria</taxon>
        <taxon>Bacillati</taxon>
        <taxon>Actinomycetota</taxon>
        <taxon>Actinomycetes</taxon>
        <taxon>Pseudonocardiales</taxon>
        <taxon>Pseudonocardiaceae</taxon>
        <taxon>Saccharopolyspora</taxon>
    </lineage>
</organism>
<accession>A0ABN3VDV8</accession>
<comment type="caution">
    <text evidence="2">The sequence shown here is derived from an EMBL/GenBank/DDBJ whole genome shotgun (WGS) entry which is preliminary data.</text>
</comment>
<name>A0ABN3VDV8_9PSEU</name>
<protein>
    <submittedName>
        <fullName evidence="2">Alpha/beta hydrolase</fullName>
    </submittedName>
</protein>
<dbReference type="InterPro" id="IPR026555">
    <property type="entry name" value="NSL3/Tex30"/>
</dbReference>
<feature type="domain" description="KANL3/Tex30 alpha/beta hydrolase-like" evidence="1">
    <location>
        <begin position="24"/>
        <end position="183"/>
    </location>
</feature>
<keyword evidence="3" id="KW-1185">Reference proteome</keyword>
<dbReference type="InterPro" id="IPR029058">
    <property type="entry name" value="AB_hydrolase_fold"/>
</dbReference>
<dbReference type="Pfam" id="PF20408">
    <property type="entry name" value="Abhydrolase_11"/>
    <property type="match status" value="1"/>
</dbReference>
<proteinExistence type="predicted"/>
<evidence type="ECO:0000259" key="1">
    <source>
        <dbReference type="Pfam" id="PF20408"/>
    </source>
</evidence>
<dbReference type="Proteomes" id="UP001500979">
    <property type="component" value="Unassembled WGS sequence"/>
</dbReference>
<dbReference type="EMBL" id="BAAAUX010000012">
    <property type="protein sequence ID" value="GAA2790685.1"/>
    <property type="molecule type" value="Genomic_DNA"/>
</dbReference>
<gene>
    <name evidence="2" type="ORF">GCM10010470_26730</name>
</gene>
<dbReference type="InterPro" id="IPR046879">
    <property type="entry name" value="KANL3/Tex30_Abhydrolase"/>
</dbReference>
<dbReference type="PANTHER" id="PTHR13136:SF11">
    <property type="entry name" value="TESTIS-EXPRESSED PROTEIN 30"/>
    <property type="match status" value="1"/>
</dbReference>
<evidence type="ECO:0000313" key="2">
    <source>
        <dbReference type="EMBL" id="GAA2790685.1"/>
    </source>
</evidence>
<reference evidence="2 3" key="1">
    <citation type="journal article" date="2019" name="Int. J. Syst. Evol. Microbiol.">
        <title>The Global Catalogue of Microorganisms (GCM) 10K type strain sequencing project: providing services to taxonomists for standard genome sequencing and annotation.</title>
        <authorList>
            <consortium name="The Broad Institute Genomics Platform"/>
            <consortium name="The Broad Institute Genome Sequencing Center for Infectious Disease"/>
            <person name="Wu L."/>
            <person name="Ma J."/>
        </authorList>
    </citation>
    <scope>NUCLEOTIDE SEQUENCE [LARGE SCALE GENOMIC DNA]</scope>
    <source>
        <strain evidence="2 3">JCM 9383</strain>
    </source>
</reference>